<dbReference type="SMART" id="SM00256">
    <property type="entry name" value="FBOX"/>
    <property type="match status" value="1"/>
</dbReference>
<name>A0A835AYF9_9POAL</name>
<proteinExistence type="predicted"/>
<accession>A0A835AYF9</accession>
<sequence>MDAPYPTPTQPKHRPPPLNAAAPALPRHPPPLSSDEEEPHSAHQGRSCAALPRPAVPIVFGRGCRYAPPPPPIPAVPHARASSTSRPSPVVSDSSACLAVRSDMDHRKKVAVAAGLPDDSLIEILSRATARELHRSKCVSKGWRDLIADPPPPQEAASNPTGQVGRSFINLLGGTPPPPFDPTLPFLKKQPGVHHICLRGSYGGLLLFCHLTCLSLRNLSYIVFNPATEQWAAVPSEHTPEDDKHCGLKLSFLVFDPAVSSHFQLVIFCFASGGDEPMSSHGGIGSPCIASPPPPWRNRRRSSSVGVHSSFAYRHYWIRRLGGHGRVV</sequence>
<reference evidence="3" key="1">
    <citation type="submission" date="2020-07" db="EMBL/GenBank/DDBJ databases">
        <title>Genome sequence and genetic diversity analysis of an under-domesticated orphan crop, white fonio (Digitaria exilis).</title>
        <authorList>
            <person name="Bennetzen J.L."/>
            <person name="Chen S."/>
            <person name="Ma X."/>
            <person name="Wang X."/>
            <person name="Yssel A.E.J."/>
            <person name="Chaluvadi S.R."/>
            <person name="Johnson M."/>
            <person name="Gangashetty P."/>
            <person name="Hamidou F."/>
            <person name="Sanogo M.D."/>
            <person name="Zwaenepoel A."/>
            <person name="Wallace J."/>
            <person name="Van De Peer Y."/>
            <person name="Van Deynze A."/>
        </authorList>
    </citation>
    <scope>NUCLEOTIDE SEQUENCE</scope>
    <source>
        <tissue evidence="3">Leaves</tissue>
    </source>
</reference>
<dbReference type="InterPro" id="IPR055290">
    <property type="entry name" value="At3g26010-like"/>
</dbReference>
<dbReference type="PANTHER" id="PTHR35546:SF46">
    <property type="entry name" value="F-BOX DOMAIN-CONTAINING PROTEIN"/>
    <property type="match status" value="1"/>
</dbReference>
<dbReference type="Proteomes" id="UP000636709">
    <property type="component" value="Unassembled WGS sequence"/>
</dbReference>
<dbReference type="InterPro" id="IPR001810">
    <property type="entry name" value="F-box_dom"/>
</dbReference>
<protein>
    <recommendedName>
        <fullName evidence="2">F-box domain-containing protein</fullName>
    </recommendedName>
</protein>
<evidence type="ECO:0000313" key="3">
    <source>
        <dbReference type="EMBL" id="KAF8677897.1"/>
    </source>
</evidence>
<dbReference type="AlphaFoldDB" id="A0A835AYF9"/>
<feature type="domain" description="F-box" evidence="2">
    <location>
        <begin position="116"/>
        <end position="156"/>
    </location>
</feature>
<feature type="region of interest" description="Disordered" evidence="1">
    <location>
        <begin position="1"/>
        <end position="49"/>
    </location>
</feature>
<dbReference type="EMBL" id="JACEFO010002138">
    <property type="protein sequence ID" value="KAF8677897.1"/>
    <property type="molecule type" value="Genomic_DNA"/>
</dbReference>
<organism evidence="3 4">
    <name type="scientific">Digitaria exilis</name>
    <dbReference type="NCBI Taxonomy" id="1010633"/>
    <lineage>
        <taxon>Eukaryota</taxon>
        <taxon>Viridiplantae</taxon>
        <taxon>Streptophyta</taxon>
        <taxon>Embryophyta</taxon>
        <taxon>Tracheophyta</taxon>
        <taxon>Spermatophyta</taxon>
        <taxon>Magnoliopsida</taxon>
        <taxon>Liliopsida</taxon>
        <taxon>Poales</taxon>
        <taxon>Poaceae</taxon>
        <taxon>PACMAD clade</taxon>
        <taxon>Panicoideae</taxon>
        <taxon>Panicodae</taxon>
        <taxon>Paniceae</taxon>
        <taxon>Anthephorinae</taxon>
        <taxon>Digitaria</taxon>
    </lineage>
</organism>
<dbReference type="InterPro" id="IPR036047">
    <property type="entry name" value="F-box-like_dom_sf"/>
</dbReference>
<evidence type="ECO:0000259" key="2">
    <source>
        <dbReference type="SMART" id="SM00256"/>
    </source>
</evidence>
<evidence type="ECO:0000256" key="1">
    <source>
        <dbReference type="SAM" id="MobiDB-lite"/>
    </source>
</evidence>
<evidence type="ECO:0000313" key="4">
    <source>
        <dbReference type="Proteomes" id="UP000636709"/>
    </source>
</evidence>
<keyword evidence="4" id="KW-1185">Reference proteome</keyword>
<gene>
    <name evidence="3" type="ORF">HU200_046381</name>
</gene>
<dbReference type="Gene3D" id="1.20.1280.50">
    <property type="match status" value="1"/>
</dbReference>
<dbReference type="Pfam" id="PF00646">
    <property type="entry name" value="F-box"/>
    <property type="match status" value="1"/>
</dbReference>
<dbReference type="SUPFAM" id="SSF81383">
    <property type="entry name" value="F-box domain"/>
    <property type="match status" value="1"/>
</dbReference>
<comment type="caution">
    <text evidence="3">The sequence shown here is derived from an EMBL/GenBank/DDBJ whole genome shotgun (WGS) entry which is preliminary data.</text>
</comment>
<dbReference type="PANTHER" id="PTHR35546">
    <property type="entry name" value="F-BOX PROTEIN INTERACTION DOMAIN PROTEIN-RELATED"/>
    <property type="match status" value="1"/>
</dbReference>